<sequence>MNSEHNEYPSPMEGSHMNPDMNNFSPGPGEGSLGPDGMHSMPNYSGYGRSSYGMSDQHGGMMSGNVEYSSQNSQYSGQFSQNSVRPSYTGMPKPGMPAVRPGMMPPGMGMIPGTYNSNQRMMSGQGITQQSGPTPTLNQLLQSQSTGQRFSNNYGDFSSGQGKSNDLGGPTYPGMGSQQGWNGSPRSLGPYSQGPMQGTPYRNQGGTIPENRRPSGMAPGPGPGGGPGYPHQSQYMSPAMAANAQRYMMGQVRPGHIPMSGHSYSPQVQGSQYAPSHSQMNYSPSMPNQSSQPPSQQQQQQHQQMYHGQQQQPQPPGQPPPQTSPTPGQQQQSSSHRPPSSHSQGPSPRQASPAPSGIADQNSNHSTSSKKSEDNPESHMDSSNVEEANGENSRGTPNSGTSQSHVGVSSSRPSSSPVGSSGSRSNTPAPIPGTQSGSPMPPRPPSSHLEGQNRLSHSPMATQGFNQPMMPPPMPGQMGYGPGSGGKMAASTMSSGQMPPHYPPYNSQYPQGNYGRQQNMPGMPAGGPGPGMQGNYPQSMYNGPGSQMGPGPNMYNNMMSRGMQSYGGPYGPGNLGMNSQYGAFNSHMGPAPGQGPGPGPAPGPGPGQAGMGGGGGPLPIPPGAMIGGQAGMGSMGQPGMGMPQVGPPTNAVIPGKGAQAAAQAALMAAASSAGSRPLTPNRGMSSSPRMYGSHGAGSPNPGGLSYMGNLGNPSLNSMTNAINQITTNSVSSVPSKPTSPAGSGANSSLLHGQAANGPSASGDSSNNITSSHGGVGGDNSSMMSPMSGSDTQESSSRPSSTTTPGQTADAANSTSDTVGSDGSGSMPSDSTSVDSGFHSALDHSEKPPSDPTPTQSCSPSSLNQLPSANGVCDDKSSHEIDDTKMPCSDADAVSTYSSNNLHTASAMTSVAAGHSGTTQSIPTPVSSETENTGSQTSSLPFSMMTVSNSSTSNGPHYPHHPHHGMGYIVPHEGPMSSAHMMQGPGMHHPSMGNMPYNMPHSMSNSMPHGSGMPGMMSSMPPNMPPGSMPGTMPPGSMSANMPGSMPSNMPPCSMPPGSMHNSMPTGNNSMGSGNMPQNNCVPVPSLPDEPPEKKKKKSSTDLSKLYDMGNEVDRRPFLDKLLSFLEEKGTPITSMPSISKQPLDLYRLYFYVREKGGMVEVNKGKKWKEICTYVNIGSSASAAFTLKKNYIRYLFAFECRHDRGNVDPAPILADMEAQLEKKREQKKRVPSPGSQGSQDAFQPPSTPNSQMMEQYAPGMPPPYMQGPEGSMGPMGTHVPPQMMMSNNMMGHPGSMMGGQPNMPPHPSAMGGGPGPGPGGMMGPNGMMMSGPPSVGPGQGMPPSAMMGGNIGPQGGMISSSTSMMGPGGPAGMIGPGMHGHNMMGPNSFVPNSMIHGCNSMGPSSGGMGPNSSSMGPNSGSMGPNSGGMGPSSGGMGPNNGGMGPNSGPCLPMMTPASSGSSTVVCGNTTSSSSGGSIGPHSNTSVPLPPSSTPNSRPATADSVSIQDPFADDLNSSPGPTQFPQRPGGSGPNSGPAFSSSQPPVSTSATSMADFCSRPAASPSSSTMPYSGVGPSGNRQGSEPVQSSFRRPVDSFPPASAPSFPGRSESAQFPFGQQYERERFDPSSVSHPGPQFRQSQPGMMMSSGGSEPAYAGRFPGQQPAPFRPPVPGEQYSGSQTFSGHGPGFGPRTPVPQDQYSSYSPQPQAPPSQQQGAYPGVRPSPPVGREMAGSPYVGGPAGGSVSQYPDWNSTGTGHMTYSSHLDGHSDSYMSGREGGPWSPMQQRYSQTSGSSYMPPAPSTPPMGGSYGRPHPQRASPQVREKLPTAQKPQQKAGSVMPTPQFPPKKDVVFPPDSVEAVQPQLAKRRRLTHKDIGPVEAWRLMMSLKSGLLAESTWALDTLNVLLFDDSTVAYFNLSHLPGLLEVLTEHFRASLIHIFPIFHDLELRCKGDVAHGCLRAASVTATASEKNPDACEDLLLPDLLSKPCDFCLDKASCPNYSLVTRQGKLVKLEEKPVDCSVLETKSWDVFCNFSSGFRLWQKGHGDTTQHIASCLESHYTHELLSDLCFKLRTKKCAGAKSRWNEDSEIKAAYSAERSVGIGKCVQVKSEKSVKDLKQETDASKQSKEQISLKQGKDNHSEICDQEVHRNNFIKKLERKSEPRDPELHRCESNDSLPPPELPAATQDKPNTEHCSTTDDCSGNALKEEVDEKPAPDLVCEAENEGSKEEQAERQEQLCVEDDGTGEAVVVMIKEHESELEEEAYHRDDAPLCVNQADQEEAGRRCVAISNIFRSLSCIPGNEVLLSGHHGLMLLLGRLLMLHHCHPSRPKSRPAAPLPQESEEGEAEVEPVEMVEEETELVEAEQDYATSAEWWWDTLDALRENTLVILANICSHMQMRDMDQEVCMPLLDGLLHWMVCPSSCACDPLPSAPNTSLLSPQRLVLEALCKLCIHDDNVDLLLATPPFSRILLLVARLVRLLADRSQPVPREFSVVLLSRLVQGDTIAARAIALQHPAISLLIEFLEAAEQSAMAVASQQGFSVLQSNPEMMGTSLDMLRRASATLLCLAHVPENRKLFLHHQNRLLTLVMSQILDPSVTQIISDVLFECSQPVPPQS</sequence>
<feature type="region of interest" description="Disordered" evidence="4">
    <location>
        <begin position="1220"/>
        <end position="1274"/>
    </location>
</feature>
<feature type="region of interest" description="Disordered" evidence="4">
    <location>
        <begin position="1399"/>
        <end position="1852"/>
    </location>
</feature>
<feature type="compositionally biased region" description="Low complexity" evidence="4">
    <location>
        <begin position="1409"/>
        <end position="1423"/>
    </location>
</feature>
<feature type="compositionally biased region" description="Polar residues" evidence="4">
    <location>
        <begin position="915"/>
        <end position="940"/>
    </location>
</feature>
<feature type="compositionally biased region" description="Polar residues" evidence="4">
    <location>
        <begin position="852"/>
        <end position="867"/>
    </location>
</feature>
<evidence type="ECO:0000259" key="5">
    <source>
        <dbReference type="PROSITE" id="PS51011"/>
    </source>
</evidence>
<dbReference type="STRING" id="400727.A0A2T7P442"/>
<dbReference type="InterPro" id="IPR001606">
    <property type="entry name" value="ARID_dom"/>
</dbReference>
<feature type="region of interest" description="Disordered" evidence="4">
    <location>
        <begin position="671"/>
        <end position="711"/>
    </location>
</feature>
<dbReference type="SUPFAM" id="SSF46774">
    <property type="entry name" value="ARID-like"/>
    <property type="match status" value="1"/>
</dbReference>
<feature type="compositionally biased region" description="Polar residues" evidence="4">
    <location>
        <begin position="1060"/>
        <end position="1080"/>
    </location>
</feature>
<feature type="compositionally biased region" description="Basic and acidic residues" evidence="4">
    <location>
        <begin position="370"/>
        <end position="380"/>
    </location>
</feature>
<feature type="compositionally biased region" description="Low complexity" evidence="4">
    <location>
        <begin position="1693"/>
        <end position="1717"/>
    </location>
</feature>
<feature type="region of interest" description="Disordered" evidence="4">
    <location>
        <begin position="1"/>
        <end position="84"/>
    </location>
</feature>
<feature type="region of interest" description="Disordered" evidence="4">
    <location>
        <begin position="633"/>
        <end position="656"/>
    </location>
</feature>
<feature type="compositionally biased region" description="Polar residues" evidence="4">
    <location>
        <begin position="359"/>
        <end position="369"/>
    </location>
</feature>
<dbReference type="OrthoDB" id="8709537at2759"/>
<feature type="compositionally biased region" description="Polar residues" evidence="4">
    <location>
        <begin position="744"/>
        <end position="788"/>
    </location>
</feature>
<feature type="compositionally biased region" description="Low complexity" evidence="4">
    <location>
        <begin position="1595"/>
        <end position="1604"/>
    </location>
</feature>
<feature type="compositionally biased region" description="Acidic residues" evidence="4">
    <location>
        <begin position="2339"/>
        <end position="2351"/>
    </location>
</feature>
<dbReference type="Gene3D" id="1.10.150.60">
    <property type="entry name" value="ARID DNA-binding domain"/>
    <property type="match status" value="1"/>
</dbReference>
<dbReference type="GO" id="GO:0035060">
    <property type="term" value="C:brahma complex"/>
    <property type="evidence" value="ECO:0007669"/>
    <property type="project" value="InterPro"/>
</dbReference>
<feature type="domain" description="ARID" evidence="5">
    <location>
        <begin position="1111"/>
        <end position="1202"/>
    </location>
</feature>
<evidence type="ECO:0000313" key="7">
    <source>
        <dbReference type="Proteomes" id="UP000245119"/>
    </source>
</evidence>
<feature type="compositionally biased region" description="Pro residues" evidence="4">
    <location>
        <begin position="313"/>
        <end position="324"/>
    </location>
</feature>
<evidence type="ECO:0000256" key="2">
    <source>
        <dbReference type="ARBA" id="ARBA00022553"/>
    </source>
</evidence>
<dbReference type="CDD" id="cd16865">
    <property type="entry name" value="ARID_ARID1A-like"/>
    <property type="match status" value="1"/>
</dbReference>
<feature type="compositionally biased region" description="Polar residues" evidence="4">
    <location>
        <begin position="194"/>
        <end position="206"/>
    </location>
</feature>
<feature type="region of interest" description="Disordered" evidence="4">
    <location>
        <begin position="728"/>
        <end position="890"/>
    </location>
</feature>
<evidence type="ECO:0000256" key="3">
    <source>
        <dbReference type="ARBA" id="ARBA00023242"/>
    </source>
</evidence>
<dbReference type="GO" id="GO:0006357">
    <property type="term" value="P:regulation of transcription by RNA polymerase II"/>
    <property type="evidence" value="ECO:0007669"/>
    <property type="project" value="TreeGrafter"/>
</dbReference>
<comment type="subcellular location">
    <subcellularLocation>
        <location evidence="1">Nucleus</location>
    </subcellularLocation>
</comment>
<dbReference type="EMBL" id="PZQS01000006">
    <property type="protein sequence ID" value="PVD28195.1"/>
    <property type="molecule type" value="Genomic_DNA"/>
</dbReference>
<accession>A0A2T7P442</accession>
<feature type="compositionally biased region" description="Polar residues" evidence="4">
    <location>
        <begin position="176"/>
        <end position="185"/>
    </location>
</feature>
<comment type="caution">
    <text evidence="6">The sequence shown here is derived from an EMBL/GenBank/DDBJ whole genome shotgun (WGS) entry which is preliminary data.</text>
</comment>
<feature type="region of interest" description="Disordered" evidence="4">
    <location>
        <begin position="147"/>
        <end position="234"/>
    </location>
</feature>
<proteinExistence type="predicted"/>
<dbReference type="SMART" id="SM00501">
    <property type="entry name" value="BRIGHT"/>
    <property type="match status" value="1"/>
</dbReference>
<dbReference type="GO" id="GO:0031491">
    <property type="term" value="F:nucleosome binding"/>
    <property type="evidence" value="ECO:0007669"/>
    <property type="project" value="TreeGrafter"/>
</dbReference>
<reference evidence="6 7" key="1">
    <citation type="submission" date="2018-04" db="EMBL/GenBank/DDBJ databases">
        <title>The genome of golden apple snail Pomacea canaliculata provides insight into stress tolerance and invasive adaptation.</title>
        <authorList>
            <person name="Liu C."/>
            <person name="Liu B."/>
            <person name="Ren Y."/>
            <person name="Zhang Y."/>
            <person name="Wang H."/>
            <person name="Li S."/>
            <person name="Jiang F."/>
            <person name="Yin L."/>
            <person name="Zhang G."/>
            <person name="Qian W."/>
            <person name="Fan W."/>
        </authorList>
    </citation>
    <scope>NUCLEOTIDE SEQUENCE [LARGE SCALE GENOMIC DNA]</scope>
    <source>
        <strain evidence="6">SZHN2017</strain>
        <tissue evidence="6">Muscle</tissue>
    </source>
</reference>
<dbReference type="InterPro" id="IPR033388">
    <property type="entry name" value="BAF250_C"/>
</dbReference>
<dbReference type="PANTHER" id="PTHR12656:SF5">
    <property type="entry name" value="TRITHORAX GROUP PROTEIN OSA"/>
    <property type="match status" value="1"/>
</dbReference>
<dbReference type="GO" id="GO:0005654">
    <property type="term" value="C:nucleoplasm"/>
    <property type="evidence" value="ECO:0007669"/>
    <property type="project" value="TreeGrafter"/>
</dbReference>
<dbReference type="GO" id="GO:0006338">
    <property type="term" value="P:chromatin remodeling"/>
    <property type="evidence" value="ECO:0007669"/>
    <property type="project" value="InterPro"/>
</dbReference>
<dbReference type="Pfam" id="PF12031">
    <property type="entry name" value="BAF250_C"/>
    <property type="match status" value="1"/>
</dbReference>
<feature type="region of interest" description="Disordered" evidence="4">
    <location>
        <begin position="581"/>
        <end position="619"/>
    </location>
</feature>
<feature type="compositionally biased region" description="Low complexity" evidence="4">
    <location>
        <begin position="789"/>
        <end position="836"/>
    </location>
</feature>
<feature type="compositionally biased region" description="Polar residues" evidence="4">
    <location>
        <begin position="381"/>
        <end position="398"/>
    </location>
</feature>
<feature type="compositionally biased region" description="Low complexity" evidence="4">
    <location>
        <begin position="399"/>
        <end position="425"/>
    </location>
</feature>
<protein>
    <recommendedName>
        <fullName evidence="5">ARID domain-containing protein</fullName>
    </recommendedName>
</protein>
<organism evidence="6 7">
    <name type="scientific">Pomacea canaliculata</name>
    <name type="common">Golden apple snail</name>
    <dbReference type="NCBI Taxonomy" id="400727"/>
    <lineage>
        <taxon>Eukaryota</taxon>
        <taxon>Metazoa</taxon>
        <taxon>Spiralia</taxon>
        <taxon>Lophotrochozoa</taxon>
        <taxon>Mollusca</taxon>
        <taxon>Gastropoda</taxon>
        <taxon>Caenogastropoda</taxon>
        <taxon>Architaenioglossa</taxon>
        <taxon>Ampullarioidea</taxon>
        <taxon>Ampullariidae</taxon>
        <taxon>Pomacea</taxon>
    </lineage>
</organism>
<dbReference type="GO" id="GO:0016514">
    <property type="term" value="C:SWI/SNF complex"/>
    <property type="evidence" value="ECO:0007669"/>
    <property type="project" value="InterPro"/>
</dbReference>
<dbReference type="Proteomes" id="UP000245119">
    <property type="component" value="Linkage Group LG6"/>
</dbReference>
<dbReference type="Pfam" id="PF01388">
    <property type="entry name" value="ARID"/>
    <property type="match status" value="1"/>
</dbReference>
<feature type="region of interest" description="Disordered" evidence="4">
    <location>
        <begin position="1058"/>
        <end position="1102"/>
    </location>
</feature>
<feature type="region of interest" description="Disordered" evidence="4">
    <location>
        <begin position="909"/>
        <end position="942"/>
    </location>
</feature>
<feature type="compositionally biased region" description="Polar residues" evidence="4">
    <location>
        <begin position="1781"/>
        <end position="1793"/>
    </location>
</feature>
<feature type="compositionally biased region" description="Polar residues" evidence="4">
    <location>
        <begin position="66"/>
        <end position="84"/>
    </location>
</feature>
<evidence type="ECO:0000256" key="4">
    <source>
        <dbReference type="SAM" id="MobiDB-lite"/>
    </source>
</evidence>
<feature type="compositionally biased region" description="Gly residues" evidence="4">
    <location>
        <begin position="1424"/>
        <end position="1444"/>
    </location>
</feature>
<dbReference type="GO" id="GO:0071565">
    <property type="term" value="C:nBAF complex"/>
    <property type="evidence" value="ECO:0007669"/>
    <property type="project" value="TreeGrafter"/>
</dbReference>
<evidence type="ECO:0000256" key="1">
    <source>
        <dbReference type="ARBA" id="ARBA00004123"/>
    </source>
</evidence>
<feature type="compositionally biased region" description="Gly residues" evidence="4">
    <location>
        <begin position="606"/>
        <end position="617"/>
    </location>
</feature>
<feature type="compositionally biased region" description="Polar residues" evidence="4">
    <location>
        <begin position="262"/>
        <end position="280"/>
    </location>
</feature>
<dbReference type="InterPro" id="IPR036431">
    <property type="entry name" value="ARID_dom_sf"/>
</dbReference>
<feature type="compositionally biased region" description="Polar residues" evidence="4">
    <location>
        <begin position="1535"/>
        <end position="1550"/>
    </location>
</feature>
<feature type="region of interest" description="Disordered" evidence="4">
    <location>
        <begin position="253"/>
        <end position="477"/>
    </location>
</feature>
<feature type="compositionally biased region" description="Low complexity" evidence="4">
    <location>
        <begin position="44"/>
        <end position="53"/>
    </location>
</feature>
<feature type="compositionally biased region" description="Low complexity" evidence="4">
    <location>
        <begin position="325"/>
        <end position="350"/>
    </location>
</feature>
<feature type="compositionally biased region" description="Polar residues" evidence="4">
    <location>
        <begin position="147"/>
        <end position="164"/>
    </location>
</feature>
<feature type="compositionally biased region" description="Polar residues" evidence="4">
    <location>
        <begin position="1742"/>
        <end position="1761"/>
    </location>
</feature>
<keyword evidence="2" id="KW-0597">Phosphoprotein</keyword>
<dbReference type="PROSITE" id="PS51011">
    <property type="entry name" value="ARID"/>
    <property type="match status" value="1"/>
</dbReference>
<feature type="compositionally biased region" description="Pro residues" evidence="4">
    <location>
        <begin position="593"/>
        <end position="605"/>
    </location>
</feature>
<feature type="compositionally biased region" description="Polar residues" evidence="4">
    <location>
        <begin position="1576"/>
        <end position="1588"/>
    </location>
</feature>
<feature type="compositionally biased region" description="Basic and acidic residues" evidence="4">
    <location>
        <begin position="2133"/>
        <end position="2171"/>
    </location>
</feature>
<dbReference type="SMART" id="SM01014">
    <property type="entry name" value="ARID"/>
    <property type="match status" value="1"/>
</dbReference>
<feature type="compositionally biased region" description="Basic and acidic residues" evidence="4">
    <location>
        <begin position="2114"/>
        <end position="2126"/>
    </location>
</feature>
<feature type="compositionally biased region" description="Low complexity" evidence="4">
    <location>
        <begin position="1457"/>
        <end position="1474"/>
    </location>
</feature>
<dbReference type="PANTHER" id="PTHR12656">
    <property type="entry name" value="BRG-1 ASSOCIATED FACTOR 250 BAF250"/>
    <property type="match status" value="1"/>
</dbReference>
<keyword evidence="3" id="KW-0539">Nucleus</keyword>
<feature type="compositionally biased region" description="Basic and acidic residues" evidence="4">
    <location>
        <begin position="872"/>
        <end position="884"/>
    </location>
</feature>
<feature type="compositionally biased region" description="Low complexity" evidence="4">
    <location>
        <begin position="728"/>
        <end position="740"/>
    </location>
</feature>
<feature type="compositionally biased region" description="Polar residues" evidence="4">
    <location>
        <begin position="1492"/>
        <end position="1505"/>
    </location>
</feature>
<feature type="compositionally biased region" description="Polar residues" evidence="4">
    <location>
        <begin position="1513"/>
        <end position="1523"/>
    </location>
</feature>
<dbReference type="GO" id="GO:0045893">
    <property type="term" value="P:positive regulation of DNA-templated transcription"/>
    <property type="evidence" value="ECO:0007669"/>
    <property type="project" value="TreeGrafter"/>
</dbReference>
<name>A0A2T7P442_POMCA</name>
<dbReference type="GO" id="GO:0003677">
    <property type="term" value="F:DNA binding"/>
    <property type="evidence" value="ECO:0007669"/>
    <property type="project" value="InterPro"/>
</dbReference>
<evidence type="ECO:0000313" key="6">
    <source>
        <dbReference type="EMBL" id="PVD28195.1"/>
    </source>
</evidence>
<dbReference type="InterPro" id="IPR021906">
    <property type="entry name" value="BAF250/Osa"/>
</dbReference>
<feature type="region of interest" description="Disordered" evidence="4">
    <location>
        <begin position="2328"/>
        <end position="2351"/>
    </location>
</feature>
<gene>
    <name evidence="6" type="ORF">C0Q70_10782</name>
</gene>
<feature type="compositionally biased region" description="Low complexity" evidence="4">
    <location>
        <begin position="281"/>
        <end position="312"/>
    </location>
</feature>
<feature type="region of interest" description="Disordered" evidence="4">
    <location>
        <begin position="2114"/>
        <end position="2201"/>
    </location>
</feature>
<keyword evidence="7" id="KW-1185">Reference proteome</keyword>
<feature type="compositionally biased region" description="Polar residues" evidence="4">
    <location>
        <begin position="449"/>
        <end position="466"/>
    </location>
</feature>